<feature type="compositionally biased region" description="Basic and acidic residues" evidence="1">
    <location>
        <begin position="173"/>
        <end position="182"/>
    </location>
</feature>
<protein>
    <recommendedName>
        <fullName evidence="2">PDZ domain-containing protein</fullName>
    </recommendedName>
</protein>
<sequence>MATVPSSTITLQPASVRQTLHLSSKPVKARETIAIQFRDCHGGIGVKVIGGEANGIFIKRLLPNKKAILDGRLMVGDQLLRINGRSLENISYEDSLLVLREAAATGQITMVITRDQKAQHSFGELMEEEFTSASECSRASTPATSACSTPAQSEATTPANECSMSPDTSFHSRNSESDEVTPREAPVTLNNSGLTRTLSNNSANRQDIQRLANFFTRRPNIDPMMASTPQNPLKVESHDMQTVSSSANHKLPEQQDTDHTIAHRLFSSIHAGQCVFMKTPWDNYLALGMNNTYCNIVVFSPPGFHPSSLHQNALAQPHPLLLESDMRCTFEKLDTALKFLGLDISPTQKEALRSRMEVDKEGLISYNQYVHAVREMFQGDLKQLELQSMAAQPSQHNYNNITVLQSSHKLVEPTAFNGDHQSDLFDEIRQLQKENFTLRKQVHSLSRQLNEQVQLTCKAEKDLHRFRAESQETLQQTTSLKQKLLLAAESQKIARDQELELEGIIDGLKQENRILKENEAKQLESSLVRKKWSSGFTAQKI</sequence>
<dbReference type="InterPro" id="IPR001478">
    <property type="entry name" value="PDZ"/>
</dbReference>
<evidence type="ECO:0000256" key="1">
    <source>
        <dbReference type="SAM" id="MobiDB-lite"/>
    </source>
</evidence>
<evidence type="ECO:0000259" key="2">
    <source>
        <dbReference type="PROSITE" id="PS50106"/>
    </source>
</evidence>
<proteinExistence type="predicted"/>
<feature type="compositionally biased region" description="Polar residues" evidence="1">
    <location>
        <begin position="133"/>
        <end position="172"/>
    </location>
</feature>
<reference evidence="3" key="1">
    <citation type="submission" date="2020-06" db="EMBL/GenBank/DDBJ databases">
        <title>Draft genome of Bugula neritina, a colonial animal packing powerful symbionts and potential medicines.</title>
        <authorList>
            <person name="Rayko M."/>
        </authorList>
    </citation>
    <scope>NUCLEOTIDE SEQUENCE [LARGE SCALE GENOMIC DNA]</scope>
    <source>
        <strain evidence="3">Kwan_BN1</strain>
    </source>
</reference>
<dbReference type="PANTHER" id="PTHR19964:SF94">
    <property type="entry name" value="SYNTAXIN-BINDING PROTEIN 4-LIKE"/>
    <property type="match status" value="1"/>
</dbReference>
<dbReference type="Gene3D" id="2.30.42.10">
    <property type="match status" value="1"/>
</dbReference>
<evidence type="ECO:0000313" key="4">
    <source>
        <dbReference type="Proteomes" id="UP000593567"/>
    </source>
</evidence>
<organism evidence="3 4">
    <name type="scientific">Bugula neritina</name>
    <name type="common">Brown bryozoan</name>
    <name type="synonym">Sertularia neritina</name>
    <dbReference type="NCBI Taxonomy" id="10212"/>
    <lineage>
        <taxon>Eukaryota</taxon>
        <taxon>Metazoa</taxon>
        <taxon>Spiralia</taxon>
        <taxon>Lophotrochozoa</taxon>
        <taxon>Bryozoa</taxon>
        <taxon>Gymnolaemata</taxon>
        <taxon>Cheilostomatida</taxon>
        <taxon>Flustrina</taxon>
        <taxon>Buguloidea</taxon>
        <taxon>Bugulidae</taxon>
        <taxon>Bugula</taxon>
    </lineage>
</organism>
<dbReference type="InterPro" id="IPR051342">
    <property type="entry name" value="PDZ_scaffold"/>
</dbReference>
<comment type="caution">
    <text evidence="3">The sequence shown here is derived from an EMBL/GenBank/DDBJ whole genome shotgun (WGS) entry which is preliminary data.</text>
</comment>
<dbReference type="OrthoDB" id="6022242at2759"/>
<feature type="region of interest" description="Disordered" evidence="1">
    <location>
        <begin position="133"/>
        <end position="205"/>
    </location>
</feature>
<keyword evidence="4" id="KW-1185">Reference proteome</keyword>
<dbReference type="InterPro" id="IPR036034">
    <property type="entry name" value="PDZ_sf"/>
</dbReference>
<dbReference type="PROSITE" id="PS50106">
    <property type="entry name" value="PDZ"/>
    <property type="match status" value="1"/>
</dbReference>
<dbReference type="AlphaFoldDB" id="A0A7J7IRL1"/>
<dbReference type="Proteomes" id="UP000593567">
    <property type="component" value="Unassembled WGS sequence"/>
</dbReference>
<dbReference type="SMART" id="SM00228">
    <property type="entry name" value="PDZ"/>
    <property type="match status" value="1"/>
</dbReference>
<feature type="compositionally biased region" description="Polar residues" evidence="1">
    <location>
        <begin position="188"/>
        <end position="205"/>
    </location>
</feature>
<feature type="domain" description="PDZ" evidence="2">
    <location>
        <begin position="32"/>
        <end position="114"/>
    </location>
</feature>
<accession>A0A7J7IRL1</accession>
<dbReference type="PANTHER" id="PTHR19964">
    <property type="entry name" value="MULTIPLE PDZ DOMAIN PROTEIN"/>
    <property type="match status" value="1"/>
</dbReference>
<evidence type="ECO:0000313" key="3">
    <source>
        <dbReference type="EMBL" id="KAF6016583.1"/>
    </source>
</evidence>
<dbReference type="Pfam" id="PF00595">
    <property type="entry name" value="PDZ"/>
    <property type="match status" value="1"/>
</dbReference>
<dbReference type="SUPFAM" id="SSF50156">
    <property type="entry name" value="PDZ domain-like"/>
    <property type="match status" value="1"/>
</dbReference>
<gene>
    <name evidence="3" type="ORF">EB796_025114</name>
</gene>
<name>A0A7J7IRL1_BUGNE</name>
<dbReference type="EMBL" id="VXIV02003508">
    <property type="protein sequence ID" value="KAF6016583.1"/>
    <property type="molecule type" value="Genomic_DNA"/>
</dbReference>